<dbReference type="AlphaFoldDB" id="A0A6A4VMC9"/>
<dbReference type="GO" id="GO:0016020">
    <property type="term" value="C:membrane"/>
    <property type="evidence" value="ECO:0007669"/>
    <property type="project" value="InterPro"/>
</dbReference>
<evidence type="ECO:0008006" key="3">
    <source>
        <dbReference type="Google" id="ProtNLM"/>
    </source>
</evidence>
<dbReference type="EMBL" id="VIIS01001956">
    <property type="protein sequence ID" value="KAF0290431.1"/>
    <property type="molecule type" value="Genomic_DNA"/>
</dbReference>
<name>A0A6A4VMC9_AMPAM</name>
<dbReference type="InterPro" id="IPR036734">
    <property type="entry name" value="Neur_chan_lig-bd_sf"/>
</dbReference>
<evidence type="ECO:0000313" key="1">
    <source>
        <dbReference type="EMBL" id="KAF0290431.1"/>
    </source>
</evidence>
<dbReference type="GO" id="GO:0005230">
    <property type="term" value="F:extracellular ligand-gated monoatomic ion channel activity"/>
    <property type="evidence" value="ECO:0007669"/>
    <property type="project" value="InterPro"/>
</dbReference>
<organism evidence="1 2">
    <name type="scientific">Amphibalanus amphitrite</name>
    <name type="common">Striped barnacle</name>
    <name type="synonym">Balanus amphitrite</name>
    <dbReference type="NCBI Taxonomy" id="1232801"/>
    <lineage>
        <taxon>Eukaryota</taxon>
        <taxon>Metazoa</taxon>
        <taxon>Ecdysozoa</taxon>
        <taxon>Arthropoda</taxon>
        <taxon>Crustacea</taxon>
        <taxon>Multicrustacea</taxon>
        <taxon>Cirripedia</taxon>
        <taxon>Thoracica</taxon>
        <taxon>Thoracicalcarea</taxon>
        <taxon>Balanomorpha</taxon>
        <taxon>Balanoidea</taxon>
        <taxon>Balanidae</taxon>
        <taxon>Amphibalaninae</taxon>
        <taxon>Amphibalanus</taxon>
    </lineage>
</organism>
<dbReference type="SUPFAM" id="SSF63712">
    <property type="entry name" value="Nicotinic receptor ligand binding domain-like"/>
    <property type="match status" value="1"/>
</dbReference>
<accession>A0A6A4VMC9</accession>
<proteinExistence type="predicted"/>
<protein>
    <recommendedName>
        <fullName evidence="3">Neurotransmitter-gated ion-channel ligand-binding domain-containing protein</fullName>
    </recommendedName>
</protein>
<sequence length="160" mass="18610">MPFSGEPVTVELSLHILDIVLDERAQTVKFDSYFRTFWKENRFIIENMTKPYVQMDTDAISKLWLPNLFALFVQKVEKPELIIPAAGVHLYQDKTIFRVRRWSRAGGGRKGAGENRRERHWPGLQFGSRRVGVVGGRQMGSWPILETLCRTALHGDRRRR</sequence>
<reference evidence="1 2" key="1">
    <citation type="submission" date="2019-07" db="EMBL/GenBank/DDBJ databases">
        <title>Draft genome assembly of a fouling barnacle, Amphibalanus amphitrite (Darwin, 1854): The first reference genome for Thecostraca.</title>
        <authorList>
            <person name="Kim W."/>
        </authorList>
    </citation>
    <scope>NUCLEOTIDE SEQUENCE [LARGE SCALE GENOMIC DNA]</scope>
    <source>
        <strain evidence="1">SNU_AA5</strain>
        <tissue evidence="1">Soma without cirri and trophi</tissue>
    </source>
</reference>
<evidence type="ECO:0000313" key="2">
    <source>
        <dbReference type="Proteomes" id="UP000440578"/>
    </source>
</evidence>
<gene>
    <name evidence="1" type="ORF">FJT64_011357</name>
</gene>
<keyword evidence="2" id="KW-1185">Reference proteome</keyword>
<dbReference type="OrthoDB" id="6667051at2759"/>
<dbReference type="Proteomes" id="UP000440578">
    <property type="component" value="Unassembled WGS sequence"/>
</dbReference>
<dbReference type="Gene3D" id="2.70.170.10">
    <property type="entry name" value="Neurotransmitter-gated ion-channel ligand-binding domain"/>
    <property type="match status" value="1"/>
</dbReference>
<comment type="caution">
    <text evidence="1">The sequence shown here is derived from an EMBL/GenBank/DDBJ whole genome shotgun (WGS) entry which is preliminary data.</text>
</comment>